<dbReference type="AlphaFoldDB" id="A0A7X1NA28"/>
<dbReference type="GO" id="GO:0043565">
    <property type="term" value="F:sequence-specific DNA binding"/>
    <property type="evidence" value="ECO:0007669"/>
    <property type="project" value="TreeGrafter"/>
</dbReference>
<dbReference type="Gene3D" id="1.10.10.10">
    <property type="entry name" value="Winged helix-like DNA-binding domain superfamily/Winged helix DNA-binding domain"/>
    <property type="match status" value="1"/>
</dbReference>
<keyword evidence="3" id="KW-0238">DNA-binding</keyword>
<dbReference type="Gene3D" id="3.40.190.290">
    <property type="match status" value="1"/>
</dbReference>
<dbReference type="InterPro" id="IPR058163">
    <property type="entry name" value="LysR-type_TF_proteobact-type"/>
</dbReference>
<dbReference type="SUPFAM" id="SSF46785">
    <property type="entry name" value="Winged helix' DNA-binding domain"/>
    <property type="match status" value="1"/>
</dbReference>
<dbReference type="Pfam" id="PF00126">
    <property type="entry name" value="HTH_1"/>
    <property type="match status" value="1"/>
</dbReference>
<dbReference type="InterPro" id="IPR036390">
    <property type="entry name" value="WH_DNA-bd_sf"/>
</dbReference>
<dbReference type="GO" id="GO:0006351">
    <property type="term" value="P:DNA-templated transcription"/>
    <property type="evidence" value="ECO:0007669"/>
    <property type="project" value="TreeGrafter"/>
</dbReference>
<evidence type="ECO:0000313" key="8">
    <source>
        <dbReference type="Proteomes" id="UP000484381"/>
    </source>
</evidence>
<comment type="caution">
    <text evidence="7">The sequence shown here is derived from an EMBL/GenBank/DDBJ whole genome shotgun (WGS) entry which is preliminary data.</text>
</comment>
<evidence type="ECO:0000256" key="5">
    <source>
        <dbReference type="SAM" id="MobiDB-lite"/>
    </source>
</evidence>
<dbReference type="PANTHER" id="PTHR30537">
    <property type="entry name" value="HTH-TYPE TRANSCRIPTIONAL REGULATOR"/>
    <property type="match status" value="1"/>
</dbReference>
<dbReference type="RefSeq" id="WP_152759243.1">
    <property type="nucleotide sequence ID" value="NZ_WHNP01000011.1"/>
</dbReference>
<dbReference type="CDD" id="cd08422">
    <property type="entry name" value="PBP2_CrgA_like"/>
    <property type="match status" value="1"/>
</dbReference>
<gene>
    <name evidence="7" type="ORF">GCT13_14810</name>
</gene>
<evidence type="ECO:0000256" key="3">
    <source>
        <dbReference type="ARBA" id="ARBA00023125"/>
    </source>
</evidence>
<keyword evidence="4" id="KW-0804">Transcription</keyword>
<reference evidence="7 8" key="1">
    <citation type="submission" date="2019-10" db="EMBL/GenBank/DDBJ databases">
        <title>Paraburkholderia sp. isolated from nodules of Mimosa pudica from Brazilian Atlantic Forest soils.</title>
        <authorList>
            <person name="Paulitsch F."/>
            <person name="Hungria M."/>
            <person name="Dall'Agnol R."/>
        </authorList>
    </citation>
    <scope>NUCLEOTIDE SEQUENCE [LARGE SCALE GENOMIC DNA]</scope>
    <source>
        <strain evidence="7 8">CNPSo 3157</strain>
    </source>
</reference>
<dbReference type="Pfam" id="PF03466">
    <property type="entry name" value="LysR_substrate"/>
    <property type="match status" value="1"/>
</dbReference>
<dbReference type="GO" id="GO:0003700">
    <property type="term" value="F:DNA-binding transcription factor activity"/>
    <property type="evidence" value="ECO:0007669"/>
    <property type="project" value="InterPro"/>
</dbReference>
<evidence type="ECO:0000313" key="7">
    <source>
        <dbReference type="EMBL" id="MPW18155.1"/>
    </source>
</evidence>
<feature type="domain" description="HTH lysR-type" evidence="6">
    <location>
        <begin position="1"/>
        <end position="59"/>
    </location>
</feature>
<dbReference type="InterPro" id="IPR005119">
    <property type="entry name" value="LysR_subst-bd"/>
</dbReference>
<dbReference type="InterPro" id="IPR000847">
    <property type="entry name" value="LysR_HTH_N"/>
</dbReference>
<evidence type="ECO:0000259" key="6">
    <source>
        <dbReference type="PROSITE" id="PS50931"/>
    </source>
</evidence>
<dbReference type="EMBL" id="WHNP01000011">
    <property type="protein sequence ID" value="MPW18155.1"/>
    <property type="molecule type" value="Genomic_DNA"/>
</dbReference>
<comment type="similarity">
    <text evidence="1">Belongs to the LysR transcriptional regulatory family.</text>
</comment>
<accession>A0A7X1NA28</accession>
<dbReference type="Proteomes" id="UP000484381">
    <property type="component" value="Unassembled WGS sequence"/>
</dbReference>
<sequence>MNHVYAMRVFVQAAEARSFRSAAKQLNVSTALVTRSVANLEAHLRTRLMNRTTRAVSLTEAGKHYLDGCRAILEELDRLDASVSAGEREIAGVLRIMATDALSPEVMTALIDGFRRRYPKVQVRLSLTDREADQFAEGYDAGLLVASPSTDVDCIQLPLVTQSLVPCAAPSYLSTCGNPQEPAQLEVHSCIATMTAEKRGPTAWQFVDVNDLQSVTFRPSYAANSSLLIRLAAIAGMGIVLLPESLVAEDLARGVLKRIMPGYHVDGSTTQVWLFYPRRRFLPPVTGAFITYMLEHAGRAGSTVPAIRARSLPRPKHSTSASECGGDLAMSG</sequence>
<dbReference type="PROSITE" id="PS50931">
    <property type="entry name" value="HTH_LYSR"/>
    <property type="match status" value="1"/>
</dbReference>
<evidence type="ECO:0000256" key="2">
    <source>
        <dbReference type="ARBA" id="ARBA00023015"/>
    </source>
</evidence>
<dbReference type="SUPFAM" id="SSF53850">
    <property type="entry name" value="Periplasmic binding protein-like II"/>
    <property type="match status" value="1"/>
</dbReference>
<feature type="region of interest" description="Disordered" evidence="5">
    <location>
        <begin position="311"/>
        <end position="332"/>
    </location>
</feature>
<keyword evidence="8" id="KW-1185">Reference proteome</keyword>
<evidence type="ECO:0000256" key="4">
    <source>
        <dbReference type="ARBA" id="ARBA00023163"/>
    </source>
</evidence>
<keyword evidence="2" id="KW-0805">Transcription regulation</keyword>
<dbReference type="InterPro" id="IPR036388">
    <property type="entry name" value="WH-like_DNA-bd_sf"/>
</dbReference>
<evidence type="ECO:0000256" key="1">
    <source>
        <dbReference type="ARBA" id="ARBA00009437"/>
    </source>
</evidence>
<protein>
    <submittedName>
        <fullName evidence="7">LysR family transcriptional regulator</fullName>
    </submittedName>
</protein>
<dbReference type="PANTHER" id="PTHR30537:SF35">
    <property type="entry name" value="TRANSCRIPTIONAL REGULATORY PROTEIN"/>
    <property type="match status" value="1"/>
</dbReference>
<organism evidence="7 8">
    <name type="scientific">Paraburkholderia franconis</name>
    <dbReference type="NCBI Taxonomy" id="2654983"/>
    <lineage>
        <taxon>Bacteria</taxon>
        <taxon>Pseudomonadati</taxon>
        <taxon>Pseudomonadota</taxon>
        <taxon>Betaproteobacteria</taxon>
        <taxon>Burkholderiales</taxon>
        <taxon>Burkholderiaceae</taxon>
        <taxon>Paraburkholderia</taxon>
    </lineage>
</organism>
<name>A0A7X1NA28_9BURK</name>
<dbReference type="FunFam" id="1.10.10.10:FF:000001">
    <property type="entry name" value="LysR family transcriptional regulator"/>
    <property type="match status" value="1"/>
</dbReference>
<proteinExistence type="inferred from homology"/>